<comment type="caution">
    <text evidence="1">The sequence shown here is derived from an EMBL/GenBank/DDBJ whole genome shotgun (WGS) entry which is preliminary data.</text>
</comment>
<accession>A0AAN5CZK7</accession>
<evidence type="ECO:0000313" key="3">
    <source>
        <dbReference type="Proteomes" id="UP001328107"/>
    </source>
</evidence>
<keyword evidence="3" id="KW-1185">Reference proteome</keyword>
<dbReference type="EMBL" id="BTRK01000005">
    <property type="protein sequence ID" value="GMR53775.1"/>
    <property type="molecule type" value="Genomic_DNA"/>
</dbReference>
<evidence type="ECO:0000313" key="1">
    <source>
        <dbReference type="EMBL" id="GMR53140.1"/>
    </source>
</evidence>
<dbReference type="Proteomes" id="UP001328107">
    <property type="component" value="Unassembled WGS sequence"/>
</dbReference>
<name>A0AAN5CZK7_9BILA</name>
<reference evidence="1" key="2">
    <citation type="submission" date="2023-06" db="EMBL/GenBank/DDBJ databases">
        <title>Genome assembly of Pristionchus species.</title>
        <authorList>
            <person name="Yoshida K."/>
            <person name="Sommer R.J."/>
        </authorList>
    </citation>
    <scope>NUCLEOTIDE SEQUENCE</scope>
    <source>
        <strain evidence="1 3">RS5460</strain>
    </source>
</reference>
<reference evidence="3" key="1">
    <citation type="submission" date="2022-10" db="EMBL/GenBank/DDBJ databases">
        <title>Genome assembly of Pristionchus species.</title>
        <authorList>
            <person name="Yoshida K."/>
            <person name="Sommer R.J."/>
        </authorList>
    </citation>
    <scope>NUCLEOTIDE SEQUENCE [LARGE SCALE GENOMIC DNA]</scope>
    <source>
        <strain evidence="2 3">RS5460</strain>
    </source>
</reference>
<evidence type="ECO:0000313" key="2">
    <source>
        <dbReference type="EMBL" id="GMR53775.1"/>
    </source>
</evidence>
<gene>
    <name evidence="1" type="ORF">PMAYCL1PPCAC_23335</name>
    <name evidence="2" type="ORF">PMAYCL1PPCAC_23970</name>
</gene>
<sequence>MTNGWLLHSHSLAISNNTGITQVLQEDLENSTDQLDRRKIGNKVSKLKKEEEKYVKDKAVAIAQFYSIPISPNEIFSPIASQCNIPPLVSKVSPDCSSTKRDHN</sequence>
<protein>
    <submittedName>
        <fullName evidence="1">Uncharacterized protein</fullName>
    </submittedName>
</protein>
<dbReference type="AlphaFoldDB" id="A0AAN5CZK7"/>
<organism evidence="1 3">
    <name type="scientific">Pristionchus mayeri</name>
    <dbReference type="NCBI Taxonomy" id="1317129"/>
    <lineage>
        <taxon>Eukaryota</taxon>
        <taxon>Metazoa</taxon>
        <taxon>Ecdysozoa</taxon>
        <taxon>Nematoda</taxon>
        <taxon>Chromadorea</taxon>
        <taxon>Rhabditida</taxon>
        <taxon>Rhabditina</taxon>
        <taxon>Diplogasteromorpha</taxon>
        <taxon>Diplogasteroidea</taxon>
        <taxon>Neodiplogasteridae</taxon>
        <taxon>Pristionchus</taxon>
    </lineage>
</organism>
<proteinExistence type="predicted"/>
<feature type="non-terminal residue" evidence="1">
    <location>
        <position position="104"/>
    </location>
</feature>
<dbReference type="EMBL" id="BTRK01000005">
    <property type="protein sequence ID" value="GMR53140.1"/>
    <property type="molecule type" value="Genomic_DNA"/>
</dbReference>